<keyword evidence="1" id="KW-0812">Transmembrane</keyword>
<gene>
    <name evidence="2" type="ORF">SAMN05444271_104144</name>
</gene>
<dbReference type="KEGG" id="hae:halTADL_1054"/>
<accession>A0A2H4Q0F0</accession>
<dbReference type="Proteomes" id="UP000198888">
    <property type="component" value="Unassembled WGS sequence"/>
</dbReference>
<evidence type="ECO:0000256" key="1">
    <source>
        <dbReference type="SAM" id="Phobius"/>
    </source>
</evidence>
<name>A0A1H6SI28_9EURY</name>
<keyword evidence="1" id="KW-0472">Membrane</keyword>
<reference evidence="2 3" key="1">
    <citation type="submission" date="2016-10" db="EMBL/GenBank/DDBJ databases">
        <authorList>
            <person name="de Groot N.N."/>
        </authorList>
    </citation>
    <scope>NUCLEOTIDE SEQUENCE [LARGE SCALE GENOMIC DNA]</scope>
    <source>
        <strain evidence="2 3">DSM 22187</strain>
    </source>
</reference>
<feature type="transmembrane region" description="Helical" evidence="1">
    <location>
        <begin position="45"/>
        <end position="64"/>
    </location>
</feature>
<dbReference type="STRING" id="1073996.SAMN05444271_104144"/>
<accession>A0A1H6SI28</accession>
<protein>
    <submittedName>
        <fullName evidence="2">Uncharacterized protein</fullName>
    </submittedName>
</protein>
<organism evidence="2 3">
    <name type="scientific">Halohasta litchfieldiae</name>
    <dbReference type="NCBI Taxonomy" id="1073996"/>
    <lineage>
        <taxon>Archaea</taxon>
        <taxon>Methanobacteriati</taxon>
        <taxon>Methanobacteriota</taxon>
        <taxon>Stenosarchaea group</taxon>
        <taxon>Halobacteria</taxon>
        <taxon>Halobacteriales</taxon>
        <taxon>Haloferacaceae</taxon>
        <taxon>Halohasta</taxon>
    </lineage>
</organism>
<keyword evidence="1" id="KW-1133">Transmembrane helix</keyword>
<evidence type="ECO:0000313" key="2">
    <source>
        <dbReference type="EMBL" id="SEI63680.1"/>
    </source>
</evidence>
<proteinExistence type="predicted"/>
<evidence type="ECO:0000313" key="3">
    <source>
        <dbReference type="Proteomes" id="UP000198888"/>
    </source>
</evidence>
<keyword evidence="3" id="KW-1185">Reference proteome</keyword>
<sequence length="68" mass="7653">MSQNENSLLDEVTNTISVAILIYLTAFVTFAGLDALGLDFSINPVFGIFIPMGIVFVAFTLYYYREYE</sequence>
<dbReference type="AlphaFoldDB" id="A0A1H6SI28"/>
<feature type="transmembrane region" description="Helical" evidence="1">
    <location>
        <begin position="12"/>
        <end position="33"/>
    </location>
</feature>
<dbReference type="EMBL" id="FNYR01000004">
    <property type="protein sequence ID" value="SEI63680.1"/>
    <property type="molecule type" value="Genomic_DNA"/>
</dbReference>